<evidence type="ECO:0000256" key="7">
    <source>
        <dbReference type="ARBA" id="ARBA00023170"/>
    </source>
</evidence>
<dbReference type="Gene3D" id="1.20.1070.10">
    <property type="entry name" value="Rhodopsin 7-helix transmembrane proteins"/>
    <property type="match status" value="2"/>
</dbReference>
<dbReference type="SUPFAM" id="SSF81321">
    <property type="entry name" value="Family A G protein-coupled receptor-like"/>
    <property type="match status" value="1"/>
</dbReference>
<comment type="similarity">
    <text evidence="9">Belongs to the G-protein coupled receptor 1 family.</text>
</comment>
<evidence type="ECO:0000256" key="10">
    <source>
        <dbReference type="SAM" id="Phobius"/>
    </source>
</evidence>
<evidence type="ECO:0000256" key="3">
    <source>
        <dbReference type="ARBA" id="ARBA00022692"/>
    </source>
</evidence>
<dbReference type="EMBL" id="DS469555">
    <property type="protein sequence ID" value="EDO43269.1"/>
    <property type="molecule type" value="Genomic_DNA"/>
</dbReference>
<protein>
    <recommendedName>
        <fullName evidence="11">G-protein coupled receptors family 1 profile domain-containing protein</fullName>
    </recommendedName>
</protein>
<keyword evidence="13" id="KW-1185">Reference proteome</keyword>
<feature type="transmembrane region" description="Helical" evidence="10">
    <location>
        <begin position="108"/>
        <end position="128"/>
    </location>
</feature>
<dbReference type="GO" id="GO:0004930">
    <property type="term" value="F:G protein-coupled receptor activity"/>
    <property type="evidence" value="ECO:0007669"/>
    <property type="project" value="UniProtKB-KW"/>
</dbReference>
<proteinExistence type="inferred from homology"/>
<keyword evidence="6 10" id="KW-0472">Membrane</keyword>
<dbReference type="CDD" id="cd00637">
    <property type="entry name" value="7tm_classA_rhodopsin-like"/>
    <property type="match status" value="1"/>
</dbReference>
<feature type="transmembrane region" description="Helical" evidence="10">
    <location>
        <begin position="211"/>
        <end position="229"/>
    </location>
</feature>
<dbReference type="PROSITE" id="PS50262">
    <property type="entry name" value="G_PROTEIN_RECEP_F1_2"/>
    <property type="match status" value="1"/>
</dbReference>
<dbReference type="GO" id="GO:0007186">
    <property type="term" value="P:G protein-coupled receptor signaling pathway"/>
    <property type="evidence" value="ECO:0000318"/>
    <property type="project" value="GO_Central"/>
</dbReference>
<evidence type="ECO:0000256" key="1">
    <source>
        <dbReference type="ARBA" id="ARBA00004651"/>
    </source>
</evidence>
<keyword evidence="4 10" id="KW-1133">Transmembrane helix</keyword>
<dbReference type="Pfam" id="PF00001">
    <property type="entry name" value="7tm_1"/>
    <property type="match status" value="1"/>
</dbReference>
<dbReference type="InterPro" id="IPR000276">
    <property type="entry name" value="GPCR_Rhodpsn"/>
</dbReference>
<evidence type="ECO:0000256" key="6">
    <source>
        <dbReference type="ARBA" id="ARBA00023136"/>
    </source>
</evidence>
<accession>A7RYY9</accession>
<dbReference type="HOGENOM" id="CLU_042204_0_0_1"/>
<evidence type="ECO:0000256" key="4">
    <source>
        <dbReference type="ARBA" id="ARBA00022989"/>
    </source>
</evidence>
<evidence type="ECO:0000259" key="11">
    <source>
        <dbReference type="PROSITE" id="PS50262"/>
    </source>
</evidence>
<feature type="transmembrane region" description="Helical" evidence="10">
    <location>
        <begin position="67"/>
        <end position="96"/>
    </location>
</feature>
<organism evidence="12 13">
    <name type="scientific">Nematostella vectensis</name>
    <name type="common">Starlet sea anemone</name>
    <dbReference type="NCBI Taxonomy" id="45351"/>
    <lineage>
        <taxon>Eukaryota</taxon>
        <taxon>Metazoa</taxon>
        <taxon>Cnidaria</taxon>
        <taxon>Anthozoa</taxon>
        <taxon>Hexacorallia</taxon>
        <taxon>Actiniaria</taxon>
        <taxon>Edwardsiidae</taxon>
        <taxon>Nematostella</taxon>
    </lineage>
</organism>
<gene>
    <name evidence="12" type="ORF">NEMVEDRAFT_v1g204223</name>
</gene>
<evidence type="ECO:0000313" key="12">
    <source>
        <dbReference type="EMBL" id="EDO43269.1"/>
    </source>
</evidence>
<reference evidence="12 13" key="1">
    <citation type="journal article" date="2007" name="Science">
        <title>Sea anemone genome reveals ancestral eumetazoan gene repertoire and genomic organization.</title>
        <authorList>
            <person name="Putnam N.H."/>
            <person name="Srivastava M."/>
            <person name="Hellsten U."/>
            <person name="Dirks B."/>
            <person name="Chapman J."/>
            <person name="Salamov A."/>
            <person name="Terry A."/>
            <person name="Shapiro H."/>
            <person name="Lindquist E."/>
            <person name="Kapitonov V.V."/>
            <person name="Jurka J."/>
            <person name="Genikhovich G."/>
            <person name="Grigoriev I.V."/>
            <person name="Lucas S.M."/>
            <person name="Steele R.E."/>
            <person name="Finnerty J.R."/>
            <person name="Technau U."/>
            <person name="Martindale M.Q."/>
            <person name="Rokhsar D.S."/>
        </authorList>
    </citation>
    <scope>NUCLEOTIDE SEQUENCE [LARGE SCALE GENOMIC DNA]</scope>
    <source>
        <strain evidence="13">CH2 X CH6</strain>
    </source>
</reference>
<dbReference type="GO" id="GO:0005886">
    <property type="term" value="C:plasma membrane"/>
    <property type="evidence" value="ECO:0007669"/>
    <property type="project" value="UniProtKB-SubCell"/>
</dbReference>
<keyword evidence="7 9" id="KW-0675">Receptor</keyword>
<dbReference type="InterPro" id="IPR017452">
    <property type="entry name" value="GPCR_Rhodpsn_7TM"/>
</dbReference>
<dbReference type="PANTHER" id="PTHR24228">
    <property type="entry name" value="B2 BRADYKININ RECEPTOR/ANGIOTENSIN II RECEPTOR"/>
    <property type="match status" value="1"/>
</dbReference>
<keyword evidence="2" id="KW-1003">Cell membrane</keyword>
<keyword evidence="8 9" id="KW-0807">Transducer</keyword>
<dbReference type="PANTHER" id="PTHR24228:SF59">
    <property type="entry name" value="NEUROPEPTIDE RECEPTOR 15"/>
    <property type="match status" value="1"/>
</dbReference>
<evidence type="ECO:0000256" key="2">
    <source>
        <dbReference type="ARBA" id="ARBA00022475"/>
    </source>
</evidence>
<dbReference type="PhylomeDB" id="A7RYY9"/>
<evidence type="ECO:0000313" key="13">
    <source>
        <dbReference type="Proteomes" id="UP000001593"/>
    </source>
</evidence>
<feature type="domain" description="G-protein coupled receptors family 1 profile" evidence="11">
    <location>
        <begin position="39"/>
        <end position="162"/>
    </location>
</feature>
<evidence type="ECO:0000256" key="9">
    <source>
        <dbReference type="RuleBase" id="RU000688"/>
    </source>
</evidence>
<dbReference type="AlphaFoldDB" id="A7RYY9"/>
<keyword evidence="5 9" id="KW-0297">G-protein coupled receptor</keyword>
<dbReference type="FunCoup" id="A7RYY9">
    <property type="interactions" value="112"/>
</dbReference>
<evidence type="ECO:0000256" key="5">
    <source>
        <dbReference type="ARBA" id="ARBA00023040"/>
    </source>
</evidence>
<dbReference type="Proteomes" id="UP000001593">
    <property type="component" value="Unassembled WGS sequence"/>
</dbReference>
<comment type="subcellular location">
    <subcellularLocation>
        <location evidence="1">Cell membrane</location>
        <topology evidence="1">Multi-pass membrane protein</topology>
    </subcellularLocation>
</comment>
<sequence>MSNIHPNNSRVYKFNPIPAPTKAVLASLLAFSGVTGIIGNTLVLVLENRKRKAANTPSKRRAFERCLTLYFLKSLALTDLLCSIVDVPMTVVYIYADIFNKNWQCIVFHFPLFGFPIITITNLVVISLERYMAVFYPFRAPTRAFAKNLVITAWIVGGILCVVLTLAAKKRLGEASKLSRYTSKRRREIRNHTTRVDGNSSQTWRFKDTQMFVNVIFAFCIPYSVYFVYNSVKRFAALQVNYELDYVVRLLAGILGFSNSALNPIIYFSSSTLFRTDLKNMMVSRRTVVFATLSTSGIGSQRQQATQETGATDWPLTQTVCAV</sequence>
<name>A7RYY9_NEMVE</name>
<keyword evidence="3 9" id="KW-0812">Transmembrane</keyword>
<dbReference type="InParanoid" id="A7RYY9"/>
<feature type="transmembrane region" description="Helical" evidence="10">
    <location>
        <begin position="149"/>
        <end position="168"/>
    </location>
</feature>
<dbReference type="PROSITE" id="PS00237">
    <property type="entry name" value="G_PROTEIN_RECEP_F1_1"/>
    <property type="match status" value="1"/>
</dbReference>
<evidence type="ECO:0000256" key="8">
    <source>
        <dbReference type="ARBA" id="ARBA00023224"/>
    </source>
</evidence>
<dbReference type="PRINTS" id="PR00237">
    <property type="entry name" value="GPCRRHODOPSN"/>
</dbReference>
<feature type="transmembrane region" description="Helical" evidence="10">
    <location>
        <begin position="23"/>
        <end position="46"/>
    </location>
</feature>